<dbReference type="GO" id="GO:0009425">
    <property type="term" value="C:bacterial-type flagellum basal body"/>
    <property type="evidence" value="ECO:0007669"/>
    <property type="project" value="UniProtKB-SubCell"/>
</dbReference>
<evidence type="ECO:0000313" key="7">
    <source>
        <dbReference type="Proteomes" id="UP000276437"/>
    </source>
</evidence>
<dbReference type="GO" id="GO:0005886">
    <property type="term" value="C:plasma membrane"/>
    <property type="evidence" value="ECO:0007669"/>
    <property type="project" value="UniProtKB-SubCell"/>
</dbReference>
<keyword evidence="3 5" id="KW-1133">Transmembrane helix</keyword>
<dbReference type="OrthoDB" id="2080636at2"/>
<dbReference type="InterPro" id="IPR022781">
    <property type="entry name" value="Flagellar_biosynth_FliO"/>
</dbReference>
<evidence type="ECO:0000256" key="4">
    <source>
        <dbReference type="ARBA" id="ARBA00023136"/>
    </source>
</evidence>
<evidence type="ECO:0000256" key="3">
    <source>
        <dbReference type="ARBA" id="ARBA00022989"/>
    </source>
</evidence>
<comment type="subcellular location">
    <subcellularLocation>
        <location evidence="5">Cell membrane</location>
    </subcellularLocation>
    <subcellularLocation>
        <location evidence="5">Bacterial flagellum basal body</location>
    </subcellularLocation>
</comment>
<evidence type="ECO:0000256" key="1">
    <source>
        <dbReference type="ARBA" id="ARBA00022475"/>
    </source>
</evidence>
<gene>
    <name evidence="6" type="ORF">MAMMFC1_03882</name>
</gene>
<dbReference type="AlphaFoldDB" id="A0A348AQ25"/>
<evidence type="ECO:0000256" key="5">
    <source>
        <dbReference type="RuleBase" id="RU362064"/>
    </source>
</evidence>
<keyword evidence="1 5" id="KW-1003">Cell membrane</keyword>
<dbReference type="GO" id="GO:0044781">
    <property type="term" value="P:bacterial-type flagellum organization"/>
    <property type="evidence" value="ECO:0007669"/>
    <property type="project" value="UniProtKB-UniRule"/>
</dbReference>
<keyword evidence="6" id="KW-0282">Flagellum</keyword>
<keyword evidence="4 5" id="KW-0472">Membrane</keyword>
<comment type="similarity">
    <text evidence="5">Belongs to the FliO/MopB family.</text>
</comment>
<reference evidence="6 7" key="1">
    <citation type="journal article" date="2018" name="Int. J. Syst. Evol. Microbiol.">
        <title>Methylomusa anaerophila gen. nov., sp. nov., an anaerobic methanol-utilizing bacterium isolated from a microbial fuel cell.</title>
        <authorList>
            <person name="Amano N."/>
            <person name="Yamamuro A."/>
            <person name="Miyahara M."/>
            <person name="Kouzuma A."/>
            <person name="Abe T."/>
            <person name="Watanabe K."/>
        </authorList>
    </citation>
    <scope>NUCLEOTIDE SEQUENCE [LARGE SCALE GENOMIC DNA]</scope>
    <source>
        <strain evidence="6 7">MMFC1</strain>
    </source>
</reference>
<sequence>MNITHLFGNMLVWMLPFLVLTGQVFADDQSNHYLNYQAPQSTTISWFNTSAYVGSLFLTFLLVVGLAYLTSRLLANKLGTGFGTGESKIYASLSMGPNRGIYVVEIAGKYLILGVTDHSITLLKEITAVEEIEQLKTNHVSHLPSGEFSTMFHRHLASLQQMSNKFPSVFGSYLYPENKRGNENEREKR</sequence>
<dbReference type="KEGG" id="mana:MAMMFC1_03882"/>
<feature type="transmembrane region" description="Helical" evidence="5">
    <location>
        <begin position="50"/>
        <end position="69"/>
    </location>
</feature>
<dbReference type="NCBIfam" id="TIGR03500">
    <property type="entry name" value="FliO_TIGR"/>
    <property type="match status" value="1"/>
</dbReference>
<evidence type="ECO:0000256" key="2">
    <source>
        <dbReference type="ARBA" id="ARBA00022692"/>
    </source>
</evidence>
<proteinExistence type="inferred from homology"/>
<dbReference type="EMBL" id="AP018449">
    <property type="protein sequence ID" value="BBB93173.1"/>
    <property type="molecule type" value="Genomic_DNA"/>
</dbReference>
<keyword evidence="5" id="KW-0975">Bacterial flagellum</keyword>
<accession>A0A348AQ25</accession>
<keyword evidence="2 5" id="KW-0812">Transmembrane</keyword>
<dbReference type="Pfam" id="PF04347">
    <property type="entry name" value="FliO"/>
    <property type="match status" value="1"/>
</dbReference>
<name>A0A348AQ25_9FIRM</name>
<organism evidence="6 7">
    <name type="scientific">Methylomusa anaerophila</name>
    <dbReference type="NCBI Taxonomy" id="1930071"/>
    <lineage>
        <taxon>Bacteria</taxon>
        <taxon>Bacillati</taxon>
        <taxon>Bacillota</taxon>
        <taxon>Negativicutes</taxon>
        <taxon>Selenomonadales</taxon>
        <taxon>Sporomusaceae</taxon>
        <taxon>Methylomusa</taxon>
    </lineage>
</organism>
<evidence type="ECO:0000313" key="6">
    <source>
        <dbReference type="EMBL" id="BBB93173.1"/>
    </source>
</evidence>
<dbReference type="Proteomes" id="UP000276437">
    <property type="component" value="Chromosome"/>
</dbReference>
<keyword evidence="6" id="KW-0966">Cell projection</keyword>
<keyword evidence="7" id="KW-1185">Reference proteome</keyword>
<protein>
    <recommendedName>
        <fullName evidence="5">Flagellar protein</fullName>
    </recommendedName>
</protein>
<dbReference type="RefSeq" id="WP_126310038.1">
    <property type="nucleotide sequence ID" value="NZ_AP018449.1"/>
</dbReference>
<keyword evidence="6" id="KW-0969">Cilium</keyword>